<evidence type="ECO:0000313" key="2">
    <source>
        <dbReference type="EMBL" id="KMO80524.1"/>
    </source>
</evidence>
<dbReference type="Proteomes" id="UP000036313">
    <property type="component" value="Unassembled WGS sequence"/>
</dbReference>
<protein>
    <recommendedName>
        <fullName evidence="4">Transmembrane protein</fullName>
    </recommendedName>
</protein>
<name>A0A0J6WDE6_9MYCO</name>
<feature type="transmembrane region" description="Helical" evidence="1">
    <location>
        <begin position="64"/>
        <end position="83"/>
    </location>
</feature>
<dbReference type="RefSeq" id="WP_048422313.1">
    <property type="nucleotide sequence ID" value="NZ_JYNU01000005.1"/>
</dbReference>
<proteinExistence type="predicted"/>
<comment type="caution">
    <text evidence="2">The sequence shown here is derived from an EMBL/GenBank/DDBJ whole genome shotgun (WGS) entry which is preliminary data.</text>
</comment>
<dbReference type="EMBL" id="JYNU01000005">
    <property type="protein sequence ID" value="KMO80524.1"/>
    <property type="molecule type" value="Genomic_DNA"/>
</dbReference>
<reference evidence="2 3" key="1">
    <citation type="journal article" date="2015" name="Genome Biol. Evol.">
        <title>Characterization of Three Mycobacterium spp. with Potential Use in Bioremediation by Genome Sequencing and Comparative Genomics.</title>
        <authorList>
            <person name="Das S."/>
            <person name="Pettersson B.M."/>
            <person name="Behra P.R."/>
            <person name="Ramesh M."/>
            <person name="Dasgupta S."/>
            <person name="Bhattacharya A."/>
            <person name="Kirsebom L.A."/>
        </authorList>
    </citation>
    <scope>NUCLEOTIDE SEQUENCE [LARGE SCALE GENOMIC DNA]</scope>
    <source>
        <strain evidence="2 3">DSM 44075</strain>
    </source>
</reference>
<evidence type="ECO:0008006" key="4">
    <source>
        <dbReference type="Google" id="ProtNLM"/>
    </source>
</evidence>
<keyword evidence="1" id="KW-1133">Transmembrane helix</keyword>
<dbReference type="AlphaFoldDB" id="A0A0J6WDE6"/>
<accession>A0A0J6WDE6</accession>
<organism evidence="2 3">
    <name type="scientific">Mycolicibacterium obuense</name>
    <dbReference type="NCBI Taxonomy" id="1807"/>
    <lineage>
        <taxon>Bacteria</taxon>
        <taxon>Bacillati</taxon>
        <taxon>Actinomycetota</taxon>
        <taxon>Actinomycetes</taxon>
        <taxon>Mycobacteriales</taxon>
        <taxon>Mycobacteriaceae</taxon>
        <taxon>Mycolicibacterium</taxon>
    </lineage>
</organism>
<evidence type="ECO:0000256" key="1">
    <source>
        <dbReference type="SAM" id="Phobius"/>
    </source>
</evidence>
<keyword evidence="1" id="KW-0472">Membrane</keyword>
<feature type="transmembrane region" description="Helical" evidence="1">
    <location>
        <begin position="95"/>
        <end position="117"/>
    </location>
</feature>
<evidence type="ECO:0000313" key="3">
    <source>
        <dbReference type="Proteomes" id="UP000036313"/>
    </source>
</evidence>
<keyword evidence="1" id="KW-0812">Transmembrane</keyword>
<gene>
    <name evidence="2" type="ORF">MOBUDSM44075_00988</name>
</gene>
<feature type="transmembrane region" description="Helical" evidence="1">
    <location>
        <begin position="23"/>
        <end position="44"/>
    </location>
</feature>
<sequence>MTDLSGHERRLGSQLADRGVRDALRTGLGFAVAGLLFLVTASLWMGTCTGSTIDAIACGAPQRAGAAVGAPLILLFGGAVSLLRGARVQRDTSAWWAWQGAGWTLIALTVITALPALP</sequence>
<dbReference type="PATRIC" id="fig|1807.14.peg.992"/>